<organism evidence="2 3">
    <name type="scientific">Banduia mediterranea</name>
    <dbReference type="NCBI Taxonomy" id="3075609"/>
    <lineage>
        <taxon>Bacteria</taxon>
        <taxon>Pseudomonadati</taxon>
        <taxon>Pseudomonadota</taxon>
        <taxon>Gammaproteobacteria</taxon>
        <taxon>Nevskiales</taxon>
        <taxon>Algiphilaceae</taxon>
        <taxon>Banduia</taxon>
    </lineage>
</organism>
<dbReference type="PANTHER" id="PTHR34385:SF1">
    <property type="entry name" value="PEPTIDOGLYCAN L-ALANYL-D-GLUTAMATE ENDOPEPTIDASE CWLK"/>
    <property type="match status" value="1"/>
</dbReference>
<name>A0ABU2WDH9_9GAMM</name>
<dbReference type="Pfam" id="PF02557">
    <property type="entry name" value="VanY"/>
    <property type="match status" value="1"/>
</dbReference>
<sequence length="179" mass="20111">MKPNTADQRYLTTLLDQLGIDPDEISRRALPLYRQARRLAPVGLGTDHRDKVLTPRAAQAWLKMREAAAADGVVLSVVSAFRSYDYQALLIRQKLERGRTLAEILAVNAPPGCSEHHTGRALDIGTPGCPLLDEVFEQTEAYAWLRKHAGDCGFSLSYPRGNPHGYVYEPWHWRFGREA</sequence>
<keyword evidence="2" id="KW-0645">Protease</keyword>
<dbReference type="InterPro" id="IPR009045">
    <property type="entry name" value="Zn_M74/Hedgehog-like"/>
</dbReference>
<reference evidence="2 3" key="1">
    <citation type="submission" date="2023-09" db="EMBL/GenBank/DDBJ databases">
        <authorList>
            <person name="Rey-Velasco X."/>
        </authorList>
    </citation>
    <scope>NUCLEOTIDE SEQUENCE [LARGE SCALE GENOMIC DNA]</scope>
    <source>
        <strain evidence="2 3">W345</strain>
    </source>
</reference>
<dbReference type="InterPro" id="IPR058193">
    <property type="entry name" value="VanY/YodJ_core_dom"/>
</dbReference>
<dbReference type="SUPFAM" id="SSF55166">
    <property type="entry name" value="Hedgehog/DD-peptidase"/>
    <property type="match status" value="1"/>
</dbReference>
<dbReference type="InterPro" id="IPR003709">
    <property type="entry name" value="VanY-like_core_dom"/>
</dbReference>
<dbReference type="Proteomes" id="UP001254608">
    <property type="component" value="Unassembled WGS sequence"/>
</dbReference>
<dbReference type="Gene3D" id="3.30.1380.10">
    <property type="match status" value="1"/>
</dbReference>
<evidence type="ECO:0000313" key="2">
    <source>
        <dbReference type="EMBL" id="MDT0495934.1"/>
    </source>
</evidence>
<dbReference type="PANTHER" id="PTHR34385">
    <property type="entry name" value="D-ALANYL-D-ALANINE CARBOXYPEPTIDASE"/>
    <property type="match status" value="1"/>
</dbReference>
<dbReference type="GO" id="GO:0004180">
    <property type="term" value="F:carboxypeptidase activity"/>
    <property type="evidence" value="ECO:0007669"/>
    <property type="project" value="UniProtKB-KW"/>
</dbReference>
<keyword evidence="3" id="KW-1185">Reference proteome</keyword>
<feature type="domain" description="D-alanyl-D-alanine carboxypeptidase-like core" evidence="1">
    <location>
        <begin position="52"/>
        <end position="175"/>
    </location>
</feature>
<comment type="caution">
    <text evidence="2">The sequence shown here is derived from an EMBL/GenBank/DDBJ whole genome shotgun (WGS) entry which is preliminary data.</text>
</comment>
<dbReference type="RefSeq" id="WP_311363326.1">
    <property type="nucleotide sequence ID" value="NZ_JAVRIC010000001.1"/>
</dbReference>
<gene>
    <name evidence="2" type="ORF">RM530_00945</name>
</gene>
<evidence type="ECO:0000313" key="3">
    <source>
        <dbReference type="Proteomes" id="UP001254608"/>
    </source>
</evidence>
<keyword evidence="2" id="KW-0378">Hydrolase</keyword>
<protein>
    <submittedName>
        <fullName evidence="2">D-alanyl-D-alanine carboxypeptidase family protein</fullName>
    </submittedName>
</protein>
<evidence type="ECO:0000259" key="1">
    <source>
        <dbReference type="Pfam" id="PF02557"/>
    </source>
</evidence>
<accession>A0ABU2WDH9</accession>
<proteinExistence type="predicted"/>
<dbReference type="CDD" id="cd14852">
    <property type="entry name" value="LD-carboxypeptidase"/>
    <property type="match status" value="1"/>
</dbReference>
<dbReference type="InterPro" id="IPR052179">
    <property type="entry name" value="DD-CPase-like"/>
</dbReference>
<dbReference type="EMBL" id="JAVRIC010000001">
    <property type="protein sequence ID" value="MDT0495934.1"/>
    <property type="molecule type" value="Genomic_DNA"/>
</dbReference>
<keyword evidence="2" id="KW-0121">Carboxypeptidase</keyword>